<dbReference type="EMBL" id="ML976690">
    <property type="protein sequence ID" value="KAF1971955.1"/>
    <property type="molecule type" value="Genomic_DNA"/>
</dbReference>
<evidence type="ECO:0000313" key="4">
    <source>
        <dbReference type="EMBL" id="KAF1971955.1"/>
    </source>
</evidence>
<dbReference type="InterPro" id="IPR036249">
    <property type="entry name" value="Thioredoxin-like_sf"/>
</dbReference>
<evidence type="ECO:0000313" key="5">
    <source>
        <dbReference type="Proteomes" id="UP000800036"/>
    </source>
</evidence>
<dbReference type="AlphaFoldDB" id="A0A6A5V4B1"/>
<reference evidence="4" key="1">
    <citation type="journal article" date="2020" name="Stud. Mycol.">
        <title>101 Dothideomycetes genomes: a test case for predicting lifestyles and emergence of pathogens.</title>
        <authorList>
            <person name="Haridas S."/>
            <person name="Albert R."/>
            <person name="Binder M."/>
            <person name="Bloem J."/>
            <person name="Labutti K."/>
            <person name="Salamov A."/>
            <person name="Andreopoulos B."/>
            <person name="Baker S."/>
            <person name="Barry K."/>
            <person name="Bills G."/>
            <person name="Bluhm B."/>
            <person name="Cannon C."/>
            <person name="Castanera R."/>
            <person name="Culley D."/>
            <person name="Daum C."/>
            <person name="Ezra D."/>
            <person name="Gonzalez J."/>
            <person name="Henrissat B."/>
            <person name="Kuo A."/>
            <person name="Liang C."/>
            <person name="Lipzen A."/>
            <person name="Lutzoni F."/>
            <person name="Magnuson J."/>
            <person name="Mondo S."/>
            <person name="Nolan M."/>
            <person name="Ohm R."/>
            <person name="Pangilinan J."/>
            <person name="Park H.-J."/>
            <person name="Ramirez L."/>
            <person name="Alfaro M."/>
            <person name="Sun H."/>
            <person name="Tritt A."/>
            <person name="Yoshinaga Y."/>
            <person name="Zwiers L.-H."/>
            <person name="Turgeon B."/>
            <person name="Goodwin S."/>
            <person name="Spatafora J."/>
            <person name="Crous P."/>
            <person name="Grigoriev I."/>
        </authorList>
    </citation>
    <scope>NUCLEOTIDE SEQUENCE</scope>
    <source>
        <strain evidence="4">CBS 107.79</strain>
    </source>
</reference>
<dbReference type="Pfam" id="PF00043">
    <property type="entry name" value="GST_C"/>
    <property type="match status" value="1"/>
</dbReference>
<feature type="domain" description="GST N-terminal" evidence="2">
    <location>
        <begin position="47"/>
        <end position="133"/>
    </location>
</feature>
<gene>
    <name evidence="4" type="ORF">BU23DRAFT_569449</name>
</gene>
<evidence type="ECO:0000259" key="3">
    <source>
        <dbReference type="PROSITE" id="PS50405"/>
    </source>
</evidence>
<dbReference type="PROSITE" id="PS50404">
    <property type="entry name" value="GST_NTER"/>
    <property type="match status" value="1"/>
</dbReference>
<feature type="domain" description="GST C-terminal" evidence="3">
    <location>
        <begin position="140"/>
        <end position="270"/>
    </location>
</feature>
<dbReference type="InterPro" id="IPR040079">
    <property type="entry name" value="Glutathione_S-Trfase"/>
</dbReference>
<dbReference type="PANTHER" id="PTHR44051:SF8">
    <property type="entry name" value="GLUTATHIONE S-TRANSFERASE GSTA"/>
    <property type="match status" value="1"/>
</dbReference>
<dbReference type="Gene3D" id="1.20.1050.10">
    <property type="match status" value="1"/>
</dbReference>
<protein>
    <submittedName>
        <fullName evidence="4">Glutathione S-transferase II</fullName>
    </submittedName>
</protein>
<accession>A0A6A5V4B1</accession>
<dbReference type="GO" id="GO:0016740">
    <property type="term" value="F:transferase activity"/>
    <property type="evidence" value="ECO:0007669"/>
    <property type="project" value="UniProtKB-KW"/>
</dbReference>
<dbReference type="SUPFAM" id="SSF47616">
    <property type="entry name" value="GST C-terminal domain-like"/>
    <property type="match status" value="1"/>
</dbReference>
<proteinExistence type="inferred from homology"/>
<dbReference type="PROSITE" id="PS50405">
    <property type="entry name" value="GST_CTER"/>
    <property type="match status" value="1"/>
</dbReference>
<dbReference type="InterPro" id="IPR010987">
    <property type="entry name" value="Glutathione-S-Trfase_C-like"/>
</dbReference>
<dbReference type="SFLD" id="SFLDG00358">
    <property type="entry name" value="Main_(cytGST)"/>
    <property type="match status" value="1"/>
</dbReference>
<evidence type="ECO:0000256" key="1">
    <source>
        <dbReference type="ARBA" id="ARBA00007409"/>
    </source>
</evidence>
<dbReference type="InterPro" id="IPR004045">
    <property type="entry name" value="Glutathione_S-Trfase_N"/>
</dbReference>
<keyword evidence="4" id="KW-0808">Transferase</keyword>
<dbReference type="Gene3D" id="3.40.30.10">
    <property type="entry name" value="Glutaredoxin"/>
    <property type="match status" value="1"/>
</dbReference>
<comment type="similarity">
    <text evidence="1">Belongs to the GST superfamily.</text>
</comment>
<dbReference type="PANTHER" id="PTHR44051">
    <property type="entry name" value="GLUTATHIONE S-TRANSFERASE-RELATED"/>
    <property type="match status" value="1"/>
</dbReference>
<dbReference type="OrthoDB" id="422574at2759"/>
<dbReference type="Proteomes" id="UP000800036">
    <property type="component" value="Unassembled WGS sequence"/>
</dbReference>
<dbReference type="InterPro" id="IPR004046">
    <property type="entry name" value="GST_C"/>
</dbReference>
<sequence length="298" mass="33909">MAEKSDITLYTTQTPNGIKISIALEELGFVSPLPPPPPPPSPLILSFSSSLLPSHHTPYSWLYVNTHAAHRLPYKVHKITFSKNEQKQPWFLEINPNGRIPALTDRFDDGETIRLFESGSIMLYLVKRYDTEHKISYPEGSREWFEMVNWLFFQNAGVGPMQGQANHFTKYAPERIEYGINRYTTETRRLYGVLEKHLSDKKSSYLVGEKCTIADIAHWGWVTGAGWCEINIDGFPTLKAWEERMAARPGVEKGRHVPDPHTIKELLKDSAAVAKAAAESRAWVQMGMKEDAEKHSQK</sequence>
<dbReference type="InterPro" id="IPR036282">
    <property type="entry name" value="Glutathione-S-Trfase_C_sf"/>
</dbReference>
<dbReference type="SFLD" id="SFLDG01151">
    <property type="entry name" value="Main.2:_Nu-like"/>
    <property type="match status" value="1"/>
</dbReference>
<dbReference type="SFLD" id="SFLDS00019">
    <property type="entry name" value="Glutathione_Transferase_(cytos"/>
    <property type="match status" value="1"/>
</dbReference>
<organism evidence="4 5">
    <name type="scientific">Bimuria novae-zelandiae CBS 107.79</name>
    <dbReference type="NCBI Taxonomy" id="1447943"/>
    <lineage>
        <taxon>Eukaryota</taxon>
        <taxon>Fungi</taxon>
        <taxon>Dikarya</taxon>
        <taxon>Ascomycota</taxon>
        <taxon>Pezizomycotina</taxon>
        <taxon>Dothideomycetes</taxon>
        <taxon>Pleosporomycetidae</taxon>
        <taxon>Pleosporales</taxon>
        <taxon>Massarineae</taxon>
        <taxon>Didymosphaeriaceae</taxon>
        <taxon>Bimuria</taxon>
    </lineage>
</organism>
<dbReference type="SUPFAM" id="SSF52833">
    <property type="entry name" value="Thioredoxin-like"/>
    <property type="match status" value="1"/>
</dbReference>
<name>A0A6A5V4B1_9PLEO</name>
<dbReference type="Pfam" id="PF13409">
    <property type="entry name" value="GST_N_2"/>
    <property type="match status" value="1"/>
</dbReference>
<dbReference type="CDD" id="cd03048">
    <property type="entry name" value="GST_N_Ure2p_like"/>
    <property type="match status" value="1"/>
</dbReference>
<evidence type="ECO:0000259" key="2">
    <source>
        <dbReference type="PROSITE" id="PS50404"/>
    </source>
</evidence>
<keyword evidence="5" id="KW-1185">Reference proteome</keyword>